<dbReference type="AlphaFoldDB" id="A0A830HRD1"/>
<sequence>MLTCRFQVKVLGDVATALVEELRRKMEEDVVGEAAGEHVEDFGADGELAFPGKLGEREAGAAAGSTEAALKLPTPLLATKKAFVLLLPKLGIYASIRSIFKQPVRTFESFIAKKTAAALLKIKVQWKSAIIIPFAAAAVGWVTNWLAVQMIFYPIGFLGLPPFHQPVLGSVCGEPYHSPLGYFGWQGIVPAKAAKMAGAMTTMVTTQLIDVTSVFAKLDPNAVASRLLETAPAHALACAFDVAGGPWSRGLPLASTATAWAADHASRLPNAAVHLLATVHHEYIVGLVELLKGGIEHVLDLNTMVVSAMCNDKRVLVELFQKCATKELAFLVDSGLWFGFLLGVLQMFVWGFTDAPWTLPVGGAVVGYLTNWIALKCIFEPVDPVKVGPWTLQGMFLKRQNEVSETFADHMAENVLTSENFFERLLPPGGDAKAFGALAAAHTDSFGVDLSHRLGMGVNDGAAAMAQRASTAAAGGVADAVASTSSSALGEGLGEYMPSLADSLVRTMPDHLPRSLHEYVDATLGLREEMTAKLKAMAPSDFERVLHPIFEEDEFTLIVAGGILGLLVGLAQMLFEKRETETKKNEAASTKNSSSSEQEGAPSPPPPPPPPVNNAPTVT</sequence>
<dbReference type="Proteomes" id="UP000660262">
    <property type="component" value="Unassembled WGS sequence"/>
</dbReference>
<dbReference type="PANTHER" id="PTHR35791">
    <property type="entry name" value="UPF0754 MEMBRANE PROTEIN YHEB"/>
    <property type="match status" value="1"/>
</dbReference>
<comment type="caution">
    <text evidence="3">The sequence shown here is derived from an EMBL/GenBank/DDBJ whole genome shotgun (WGS) entry which is preliminary data.</text>
</comment>
<accession>A0A830HRD1</accession>
<dbReference type="OrthoDB" id="410754at2759"/>
<protein>
    <submittedName>
        <fullName evidence="3">Uncharacterized protein</fullName>
    </submittedName>
</protein>
<keyword evidence="2" id="KW-1133">Transmembrane helix</keyword>
<dbReference type="PANTHER" id="PTHR35791:SF1">
    <property type="entry name" value="UPF0754 MEMBRANE PROTEIN YHEB"/>
    <property type="match status" value="1"/>
</dbReference>
<keyword evidence="2" id="KW-0472">Membrane</keyword>
<feature type="transmembrane region" description="Helical" evidence="2">
    <location>
        <begin position="555"/>
        <end position="575"/>
    </location>
</feature>
<evidence type="ECO:0000313" key="4">
    <source>
        <dbReference type="Proteomes" id="UP000660262"/>
    </source>
</evidence>
<feature type="compositionally biased region" description="Polar residues" evidence="1">
    <location>
        <begin position="587"/>
        <end position="598"/>
    </location>
</feature>
<evidence type="ECO:0000256" key="2">
    <source>
        <dbReference type="SAM" id="Phobius"/>
    </source>
</evidence>
<reference evidence="3" key="1">
    <citation type="submission" date="2020-10" db="EMBL/GenBank/DDBJ databases">
        <title>Unveiling of a novel bifunctional photoreceptor, Dualchrome1, isolated from a cosmopolitan green alga.</title>
        <authorList>
            <person name="Suzuki S."/>
            <person name="Kawachi M."/>
        </authorList>
    </citation>
    <scope>NUCLEOTIDE SEQUENCE</scope>
    <source>
        <strain evidence="3">NIES 2893</strain>
    </source>
</reference>
<evidence type="ECO:0000313" key="3">
    <source>
        <dbReference type="EMBL" id="GHP09235.1"/>
    </source>
</evidence>
<keyword evidence="2" id="KW-0812">Transmembrane</keyword>
<evidence type="ECO:0000256" key="1">
    <source>
        <dbReference type="SAM" id="MobiDB-lite"/>
    </source>
</evidence>
<gene>
    <name evidence="3" type="ORF">PPROV_000797200</name>
</gene>
<name>A0A830HRD1_9CHLO</name>
<keyword evidence="4" id="KW-1185">Reference proteome</keyword>
<dbReference type="EMBL" id="BNJQ01000024">
    <property type="protein sequence ID" value="GHP09235.1"/>
    <property type="molecule type" value="Genomic_DNA"/>
</dbReference>
<proteinExistence type="predicted"/>
<feature type="region of interest" description="Disordered" evidence="1">
    <location>
        <begin position="579"/>
        <end position="619"/>
    </location>
</feature>
<organism evidence="3 4">
    <name type="scientific">Pycnococcus provasolii</name>
    <dbReference type="NCBI Taxonomy" id="41880"/>
    <lineage>
        <taxon>Eukaryota</taxon>
        <taxon>Viridiplantae</taxon>
        <taxon>Chlorophyta</taxon>
        <taxon>Pseudoscourfieldiophyceae</taxon>
        <taxon>Pseudoscourfieldiales</taxon>
        <taxon>Pycnococcaceae</taxon>
        <taxon>Pycnococcus</taxon>
    </lineage>
</organism>
<feature type="compositionally biased region" description="Pro residues" evidence="1">
    <location>
        <begin position="602"/>
        <end position="613"/>
    </location>
</feature>